<evidence type="ECO:0000256" key="1">
    <source>
        <dbReference type="ARBA" id="ARBA00004123"/>
    </source>
</evidence>
<feature type="compositionally biased region" description="Polar residues" evidence="5">
    <location>
        <begin position="1"/>
        <end position="10"/>
    </location>
</feature>
<evidence type="ECO:0000313" key="8">
    <source>
        <dbReference type="Proteomes" id="UP000481861"/>
    </source>
</evidence>
<evidence type="ECO:0000256" key="2">
    <source>
        <dbReference type="ARBA" id="ARBA00014654"/>
    </source>
</evidence>
<feature type="region of interest" description="Disordered" evidence="5">
    <location>
        <begin position="285"/>
        <end position="317"/>
    </location>
</feature>
<dbReference type="Proteomes" id="UP000481861">
    <property type="component" value="Unassembled WGS sequence"/>
</dbReference>
<sequence length="317" mass="34358">MAGTRSSARQAASKAPQYADDSSSHSGTEAPKRKARKTTRRKRARDEDENEDIDDGEDVDEAEQASPPPKKAKIAKPAKTKKAPKVTAKPKANPKANPTKPAATSKPDAPAPPADTNRDAAGAQQTYWLLKAEPLPRYENGTNVSFSIDDLAACTVPEPWSGVRNPQARNNMRAMRAGDLGFFYHSNAKPPGVAGILRVAEEAKVDETAFEPADPYYDAKSEREAPKWWCVGVEFVRKFGAVVGLKRIKGEAGKGGALEGMQLVTNSRLSVSRVSRDEWEYILGMVEEDDDEDGEKVTEQDDASVEDKGSAADDGDK</sequence>
<dbReference type="Gene3D" id="3.10.590.10">
    <property type="entry name" value="ph1033 like domains"/>
    <property type="match status" value="1"/>
</dbReference>
<evidence type="ECO:0000256" key="3">
    <source>
        <dbReference type="ARBA" id="ARBA00022553"/>
    </source>
</evidence>
<dbReference type="PANTHER" id="PTHR14087">
    <property type="entry name" value="THYMOCYTE NUCLEAR PROTEIN 1"/>
    <property type="match status" value="1"/>
</dbReference>
<evidence type="ECO:0000313" key="7">
    <source>
        <dbReference type="EMBL" id="KAF2864788.1"/>
    </source>
</evidence>
<dbReference type="InterPro" id="IPR002740">
    <property type="entry name" value="EVE_domain"/>
</dbReference>
<dbReference type="PANTHER" id="PTHR14087:SF7">
    <property type="entry name" value="THYMOCYTE NUCLEAR PROTEIN 1"/>
    <property type="match status" value="1"/>
</dbReference>
<protein>
    <recommendedName>
        <fullName evidence="2">Thymocyte nuclear protein 1</fullName>
    </recommendedName>
</protein>
<gene>
    <name evidence="7" type="ORF">BDV95DRAFT_291784</name>
</gene>
<evidence type="ECO:0000256" key="5">
    <source>
        <dbReference type="SAM" id="MobiDB-lite"/>
    </source>
</evidence>
<feature type="compositionally biased region" description="Basic residues" evidence="5">
    <location>
        <begin position="33"/>
        <end position="43"/>
    </location>
</feature>
<name>A0A7C8HYD5_9PLEO</name>
<organism evidence="7 8">
    <name type="scientific">Massariosphaeria phaeospora</name>
    <dbReference type="NCBI Taxonomy" id="100035"/>
    <lineage>
        <taxon>Eukaryota</taxon>
        <taxon>Fungi</taxon>
        <taxon>Dikarya</taxon>
        <taxon>Ascomycota</taxon>
        <taxon>Pezizomycotina</taxon>
        <taxon>Dothideomycetes</taxon>
        <taxon>Pleosporomycetidae</taxon>
        <taxon>Pleosporales</taxon>
        <taxon>Pleosporales incertae sedis</taxon>
        <taxon>Massariosphaeria</taxon>
    </lineage>
</organism>
<dbReference type="AlphaFoldDB" id="A0A7C8HYD5"/>
<dbReference type="EMBL" id="JAADJZ010000040">
    <property type="protein sequence ID" value="KAF2864788.1"/>
    <property type="molecule type" value="Genomic_DNA"/>
</dbReference>
<feature type="compositionally biased region" description="Low complexity" evidence="5">
    <location>
        <begin position="85"/>
        <end position="107"/>
    </location>
</feature>
<dbReference type="CDD" id="cd21133">
    <property type="entry name" value="EVE"/>
    <property type="match status" value="1"/>
</dbReference>
<dbReference type="FunFam" id="3.10.590.10:FF:000003">
    <property type="entry name" value="Thymocyte nuclear protein 1"/>
    <property type="match status" value="1"/>
</dbReference>
<comment type="subcellular location">
    <subcellularLocation>
        <location evidence="1">Nucleus</location>
    </subcellularLocation>
</comment>
<dbReference type="SUPFAM" id="SSF88697">
    <property type="entry name" value="PUA domain-like"/>
    <property type="match status" value="1"/>
</dbReference>
<evidence type="ECO:0000256" key="4">
    <source>
        <dbReference type="ARBA" id="ARBA00023242"/>
    </source>
</evidence>
<reference evidence="7 8" key="1">
    <citation type="submission" date="2020-01" db="EMBL/GenBank/DDBJ databases">
        <authorList>
            <consortium name="DOE Joint Genome Institute"/>
            <person name="Haridas S."/>
            <person name="Albert R."/>
            <person name="Binder M."/>
            <person name="Bloem J."/>
            <person name="Labutti K."/>
            <person name="Salamov A."/>
            <person name="Andreopoulos B."/>
            <person name="Baker S.E."/>
            <person name="Barry K."/>
            <person name="Bills G."/>
            <person name="Bluhm B.H."/>
            <person name="Cannon C."/>
            <person name="Castanera R."/>
            <person name="Culley D.E."/>
            <person name="Daum C."/>
            <person name="Ezra D."/>
            <person name="Gonzalez J.B."/>
            <person name="Henrissat B."/>
            <person name="Kuo A."/>
            <person name="Liang C."/>
            <person name="Lipzen A."/>
            <person name="Lutzoni F."/>
            <person name="Magnuson J."/>
            <person name="Mondo S."/>
            <person name="Nolan M."/>
            <person name="Ohm R."/>
            <person name="Pangilinan J."/>
            <person name="Park H.-J.H."/>
            <person name="Ramirez L."/>
            <person name="Alfaro M."/>
            <person name="Sun H."/>
            <person name="Tritt A."/>
            <person name="Yoshinaga Y."/>
            <person name="Zwiers L.-H.L."/>
            <person name="Turgeon B.G."/>
            <person name="Goodwin S.B."/>
            <person name="Spatafora J.W."/>
            <person name="Crous P.W."/>
            <person name="Grigoriev I.V."/>
        </authorList>
    </citation>
    <scope>NUCLEOTIDE SEQUENCE [LARGE SCALE GENOMIC DNA]</scope>
    <source>
        <strain evidence="7 8">CBS 611.86</strain>
    </source>
</reference>
<feature type="compositionally biased region" description="Acidic residues" evidence="5">
    <location>
        <begin position="47"/>
        <end position="63"/>
    </location>
</feature>
<feature type="compositionally biased region" description="Basic and acidic residues" evidence="5">
    <location>
        <begin position="295"/>
        <end position="311"/>
    </location>
</feature>
<accession>A0A7C8HYD5</accession>
<dbReference type="GO" id="GO:0005634">
    <property type="term" value="C:nucleus"/>
    <property type="evidence" value="ECO:0007669"/>
    <property type="project" value="UniProtKB-SubCell"/>
</dbReference>
<dbReference type="InterPro" id="IPR052181">
    <property type="entry name" value="5hmC_binding"/>
</dbReference>
<proteinExistence type="predicted"/>
<feature type="compositionally biased region" description="Basic residues" evidence="5">
    <location>
        <begin position="70"/>
        <end position="84"/>
    </location>
</feature>
<dbReference type="OrthoDB" id="41445at2759"/>
<feature type="region of interest" description="Disordered" evidence="5">
    <location>
        <begin position="1"/>
        <end position="122"/>
    </location>
</feature>
<keyword evidence="4" id="KW-0539">Nucleus</keyword>
<keyword evidence="8" id="KW-1185">Reference proteome</keyword>
<evidence type="ECO:0000259" key="6">
    <source>
        <dbReference type="Pfam" id="PF01878"/>
    </source>
</evidence>
<comment type="caution">
    <text evidence="7">The sequence shown here is derived from an EMBL/GenBank/DDBJ whole genome shotgun (WGS) entry which is preliminary data.</text>
</comment>
<keyword evidence="3" id="KW-0597">Phosphoprotein</keyword>
<dbReference type="Pfam" id="PF01878">
    <property type="entry name" value="EVE"/>
    <property type="match status" value="1"/>
</dbReference>
<dbReference type="InterPro" id="IPR047197">
    <property type="entry name" value="THYN1-like_EVE"/>
</dbReference>
<dbReference type="InterPro" id="IPR015947">
    <property type="entry name" value="PUA-like_sf"/>
</dbReference>
<feature type="domain" description="EVE" evidence="6">
    <location>
        <begin position="126"/>
        <end position="285"/>
    </location>
</feature>